<reference evidence="1" key="1">
    <citation type="submission" date="2020-04" db="EMBL/GenBank/DDBJ databases">
        <authorList>
            <person name="Chiriac C."/>
            <person name="Salcher M."/>
            <person name="Ghai R."/>
            <person name="Kavagutti S V."/>
        </authorList>
    </citation>
    <scope>NUCLEOTIDE SEQUENCE</scope>
</reference>
<protein>
    <submittedName>
        <fullName evidence="1">Uncharacterized protein</fullName>
    </submittedName>
</protein>
<evidence type="ECO:0000313" key="1">
    <source>
        <dbReference type="EMBL" id="CAB4161924.1"/>
    </source>
</evidence>
<gene>
    <name evidence="1" type="ORF">UFOVP785_2</name>
</gene>
<dbReference type="EMBL" id="LR796736">
    <property type="protein sequence ID" value="CAB4161924.1"/>
    <property type="molecule type" value="Genomic_DNA"/>
</dbReference>
<organism evidence="1">
    <name type="scientific">uncultured Caudovirales phage</name>
    <dbReference type="NCBI Taxonomy" id="2100421"/>
    <lineage>
        <taxon>Viruses</taxon>
        <taxon>Duplodnaviria</taxon>
        <taxon>Heunggongvirae</taxon>
        <taxon>Uroviricota</taxon>
        <taxon>Caudoviricetes</taxon>
        <taxon>Peduoviridae</taxon>
        <taxon>Maltschvirus</taxon>
        <taxon>Maltschvirus maltsch</taxon>
    </lineage>
</organism>
<proteinExistence type="predicted"/>
<sequence>MNEAAYLKETRYYFIAGGEEWCITDIGPDRDDPTKTWVFVEEARKNGQEDTHMCGEFCFETGEWSEKCNLHYGEDKSIVTYVKTNGLPKD</sequence>
<accession>A0A6J5P363</accession>
<name>A0A6J5P363_9CAUD</name>